<proteinExistence type="predicted"/>
<accession>A0ABX7NUY2</accession>
<sequence length="433" mass="47849">MPDPWPTDAVTNYSDKYGIGRVKSVGVDAAHNIWVLNGASIGVLRADTKQLVWTSKPIGQARLGFGTDKLATGSSVICGGKAGEAYVGYTSYDLEQDPEYPDLHPNYIVSPGQCYYPYQGAPSCYSFSQRRFDLYSQGDVDVVRLNGAGSDVELGVHISQSAGSSRIGGNIPLGIQNTNDYHYDEDRSVFSCVRVMKGPYAGEIYIGTNHGVTRIREYTYNSHRHPAWWMNNSQRAGYTYGLGISQDGYLLIGNDWKIGIIPPNASLKYWDAEERKSDMPADVNPAIYALNIFVDPVNPGPDDRRSSEAPKNYWRGFQETKDGLYYVGSLTDGLWEMKLKKVQDDPLKFRDESYRAIEGMGTNSILSLAASEDGSLFIGTRGKGLWRLKPDKTLEKVQGVGGSDIDQLVYDPTVTPGALYVLSDGRLFVLRGY</sequence>
<dbReference type="Gene3D" id="2.130.10.10">
    <property type="entry name" value="YVTN repeat-like/Quinoprotein amine dehydrogenase"/>
    <property type="match status" value="1"/>
</dbReference>
<dbReference type="InterPro" id="IPR015943">
    <property type="entry name" value="WD40/YVTN_repeat-like_dom_sf"/>
</dbReference>
<dbReference type="SUPFAM" id="SSF63829">
    <property type="entry name" value="Calcium-dependent phosphotriesterase"/>
    <property type="match status" value="1"/>
</dbReference>
<organism evidence="1 2">
    <name type="scientific">Pyxidicoccus parkwayensis</name>
    <dbReference type="NCBI Taxonomy" id="2813578"/>
    <lineage>
        <taxon>Bacteria</taxon>
        <taxon>Pseudomonadati</taxon>
        <taxon>Myxococcota</taxon>
        <taxon>Myxococcia</taxon>
        <taxon>Myxococcales</taxon>
        <taxon>Cystobacterineae</taxon>
        <taxon>Myxococcaceae</taxon>
        <taxon>Pyxidicoccus</taxon>
    </lineage>
</organism>
<dbReference type="Proteomes" id="UP000662747">
    <property type="component" value="Chromosome"/>
</dbReference>
<evidence type="ECO:0000313" key="2">
    <source>
        <dbReference type="Proteomes" id="UP000662747"/>
    </source>
</evidence>
<keyword evidence="2" id="KW-1185">Reference proteome</keyword>
<protein>
    <submittedName>
        <fullName evidence="1">Uncharacterized protein</fullName>
    </submittedName>
</protein>
<name>A0ABX7NUY2_9BACT</name>
<dbReference type="EMBL" id="CP071090">
    <property type="protein sequence ID" value="QSQ22179.1"/>
    <property type="molecule type" value="Genomic_DNA"/>
</dbReference>
<evidence type="ECO:0000313" key="1">
    <source>
        <dbReference type="EMBL" id="QSQ22179.1"/>
    </source>
</evidence>
<reference evidence="1 2" key="1">
    <citation type="submission" date="2021-02" db="EMBL/GenBank/DDBJ databases">
        <title>De Novo genome assembly of isolated myxobacteria.</title>
        <authorList>
            <person name="Stevens D.C."/>
        </authorList>
    </citation>
    <scope>NUCLEOTIDE SEQUENCE [LARGE SCALE GENOMIC DNA]</scope>
    <source>
        <strain evidence="2">SCPEA02</strain>
    </source>
</reference>
<gene>
    <name evidence="1" type="ORF">JY651_44815</name>
</gene>